<dbReference type="InterPro" id="IPR041078">
    <property type="entry name" value="Plavaka"/>
</dbReference>
<comment type="caution">
    <text evidence="1">The sequence shown here is derived from an EMBL/GenBank/DDBJ whole genome shotgun (WGS) entry which is preliminary data.</text>
</comment>
<evidence type="ECO:0000313" key="1">
    <source>
        <dbReference type="EMBL" id="KAF8685199.1"/>
    </source>
</evidence>
<reference evidence="1" key="1">
    <citation type="submission" date="2020-09" db="EMBL/GenBank/DDBJ databases">
        <title>Comparative genome analyses of four rice-infecting Rhizoctonia solani isolates reveal extensive enrichment of homogalacturonan modification genes.</title>
        <authorList>
            <person name="Lee D.-Y."/>
            <person name="Jeon J."/>
            <person name="Kim K.-T."/>
            <person name="Cheong K."/>
            <person name="Song H."/>
            <person name="Choi G."/>
            <person name="Ko J."/>
            <person name="Opiyo S.O."/>
            <person name="Zuo S."/>
            <person name="Madhav S."/>
            <person name="Lee Y.-H."/>
            <person name="Wang G.-L."/>
        </authorList>
    </citation>
    <scope>NUCLEOTIDE SEQUENCE</scope>
    <source>
        <strain evidence="1">AG1-IA YN-7</strain>
    </source>
</reference>
<sequence>MYVEEFNDILAGAPISTTLAPKPDLKAHIESTGVFASPRSFEIAELLMTTGLTDSAKEQHLQSVMYRGNTPWPTCKALNNDVDTLPHGPQFTINEINATSAPRPKPQFLVHRNALDLLRELFSNKAFDSHFVYAPAWYWTTGRKKERVFVDMRSGNWWWREQEKLMKAGKQNATIAAVILSSDETNLSVMSGGQTAYPVYITVANIDKDWRRKPSKRTTLLLGYLPTDSFEDVENDNERRRLKAELVHRSMEVMLAPLKEAMEDGVEMWCPDGRCRLVFPRIAAYLADWPELNLHCCTSIASCPVCTTLQEGRGDLDTPSDPRDRKETLDALQAYFDDGGTEILKTLGLKPVWPWWGDMKGVDLHKSIPPDMLHQLYQGIFKSHMAKWLKFFIGANELDERFAAMPRAEGLRHFPKGISVVKQWTGKESKEMLRQILPAVLGDLRPDEAQMIRSLVDFIFRAHMSSMTETDLGHLEHELDTFHQFKEVLVARDYYQSGARFDRIPKLHVLSHYVDSIREFGTPDGYSTEVPEHLHIEYAKIPWRASNKVRPLPQMLTYIQRQEAIRIHRAYLDEYLGLNQDNNVGNQGEDEEAERMGIIDECGGDDEAIDPDRELDPESLLEPIDHPDPRRHMSVTPTKQKVAVGVVVQDYQASNLTSAITDFLVRRCDVPEHDIILSPNNRLQVWHRLYLHQKPLSFAPFETPQRDVVRAIAPVRDAGGRVRTEGVWDTALYIEQPNQIRPSRGDYQDKHGLQRYRAGRVRAFFTLPGHLLEYYSGQLAYIEVFRPFEATPASPYGRMFSTAPELDARDRRRTIIVPVTEIIATCHLVPKFNQLDPGLRLDPYTDVFTGSSDALDLSTDFALSVGDQSLL</sequence>
<dbReference type="EMBL" id="JACYCC010000024">
    <property type="protein sequence ID" value="KAF8685199.1"/>
    <property type="molecule type" value="Genomic_DNA"/>
</dbReference>
<organism evidence="1 2">
    <name type="scientific">Rhizoctonia solani</name>
    <dbReference type="NCBI Taxonomy" id="456999"/>
    <lineage>
        <taxon>Eukaryota</taxon>
        <taxon>Fungi</taxon>
        <taxon>Dikarya</taxon>
        <taxon>Basidiomycota</taxon>
        <taxon>Agaricomycotina</taxon>
        <taxon>Agaricomycetes</taxon>
        <taxon>Cantharellales</taxon>
        <taxon>Ceratobasidiaceae</taxon>
        <taxon>Rhizoctonia</taxon>
    </lineage>
</organism>
<dbReference type="Proteomes" id="UP000650582">
    <property type="component" value="Unassembled WGS sequence"/>
</dbReference>
<accession>A0A8H7LL36</accession>
<dbReference type="Pfam" id="PF18759">
    <property type="entry name" value="Plavaka"/>
    <property type="match status" value="1"/>
</dbReference>
<dbReference type="AlphaFoldDB" id="A0A8H7LL36"/>
<gene>
    <name evidence="1" type="ORF">RHS04_00830</name>
</gene>
<evidence type="ECO:0000313" key="2">
    <source>
        <dbReference type="Proteomes" id="UP000650582"/>
    </source>
</evidence>
<protein>
    <submittedName>
        <fullName evidence="1">Zn-finger protein</fullName>
    </submittedName>
</protein>
<proteinExistence type="predicted"/>
<name>A0A8H7LL36_9AGAM</name>